<dbReference type="Gene3D" id="1.10.10.10">
    <property type="entry name" value="Winged helix-like DNA-binding domain superfamily/Winged helix DNA-binding domain"/>
    <property type="match status" value="1"/>
</dbReference>
<dbReference type="InterPro" id="IPR051620">
    <property type="entry name" value="ORF904-like_C"/>
</dbReference>
<gene>
    <name evidence="5" type="ORF">NCTC5906_01049</name>
</gene>
<dbReference type="AlphaFoldDB" id="A0A3S4QB15"/>
<keyword evidence="2" id="KW-0378">Hydrolase</keyword>
<proteinExistence type="predicted"/>
<dbReference type="GO" id="GO:0005524">
    <property type="term" value="F:ATP binding"/>
    <property type="evidence" value="ECO:0007669"/>
    <property type="project" value="UniProtKB-KW"/>
</dbReference>
<keyword evidence="3" id="KW-0067">ATP-binding</keyword>
<evidence type="ECO:0000256" key="1">
    <source>
        <dbReference type="ARBA" id="ARBA00022741"/>
    </source>
</evidence>
<dbReference type="Pfam" id="PF19263">
    <property type="entry name" value="DUF5906"/>
    <property type="match status" value="1"/>
</dbReference>
<dbReference type="InterPro" id="IPR036388">
    <property type="entry name" value="WH-like_DNA-bd_sf"/>
</dbReference>
<evidence type="ECO:0000256" key="3">
    <source>
        <dbReference type="ARBA" id="ARBA00022840"/>
    </source>
</evidence>
<dbReference type="Proteomes" id="UP000272690">
    <property type="component" value="Chromosome"/>
</dbReference>
<keyword evidence="1" id="KW-0547">Nucleotide-binding</keyword>
<feature type="domain" description="SF3 helicase" evidence="4">
    <location>
        <begin position="301"/>
        <end position="454"/>
    </location>
</feature>
<organism evidence="5 6">
    <name type="scientific">Aggregatibacter aphrophilus ATCC 33389</name>
    <dbReference type="NCBI Taxonomy" id="985008"/>
    <lineage>
        <taxon>Bacteria</taxon>
        <taxon>Pseudomonadati</taxon>
        <taxon>Pseudomonadota</taxon>
        <taxon>Gammaproteobacteria</taxon>
        <taxon>Pasteurellales</taxon>
        <taxon>Pasteurellaceae</taxon>
        <taxon>Aggregatibacter</taxon>
    </lineage>
</organism>
<evidence type="ECO:0000313" key="5">
    <source>
        <dbReference type="EMBL" id="VEF42610.1"/>
    </source>
</evidence>
<dbReference type="InterPro" id="IPR014015">
    <property type="entry name" value="Helicase_SF3_DNA-vir"/>
</dbReference>
<dbReference type="GO" id="GO:0016787">
    <property type="term" value="F:hydrolase activity"/>
    <property type="evidence" value="ECO:0007669"/>
    <property type="project" value="UniProtKB-KW"/>
</dbReference>
<dbReference type="GeneID" id="49635463"/>
<dbReference type="Pfam" id="PF08706">
    <property type="entry name" value="D5_N"/>
    <property type="match status" value="1"/>
</dbReference>
<dbReference type="InterPro" id="IPR045455">
    <property type="entry name" value="NrS-1_pol-like_helicase"/>
</dbReference>
<accession>A0A3S4QB15</accession>
<dbReference type="RefSeq" id="WP_005704995.1">
    <property type="nucleotide sequence ID" value="NZ_AEWB02000039.1"/>
</dbReference>
<dbReference type="SUPFAM" id="SSF52540">
    <property type="entry name" value="P-loop containing nucleoside triphosphate hydrolases"/>
    <property type="match status" value="1"/>
</dbReference>
<dbReference type="PROSITE" id="PS51206">
    <property type="entry name" value="SF3_HELICASE_1"/>
    <property type="match status" value="1"/>
</dbReference>
<dbReference type="PANTHER" id="PTHR35372">
    <property type="entry name" value="ATP BINDING PROTEIN-RELATED"/>
    <property type="match status" value="1"/>
</dbReference>
<protein>
    <submittedName>
        <fullName evidence="5">Phage/plasmid primase, P4 family, C-terminal domain</fullName>
    </submittedName>
</protein>
<dbReference type="PANTHER" id="PTHR35372:SF2">
    <property type="entry name" value="SF3 HELICASE DOMAIN-CONTAINING PROTEIN"/>
    <property type="match status" value="1"/>
</dbReference>
<name>A0A3S4QB15_AGGAP</name>
<dbReference type="EMBL" id="LR134327">
    <property type="protein sequence ID" value="VEF42610.1"/>
    <property type="molecule type" value="Genomic_DNA"/>
</dbReference>
<evidence type="ECO:0000259" key="4">
    <source>
        <dbReference type="PROSITE" id="PS51206"/>
    </source>
</evidence>
<dbReference type="InterPro" id="IPR014818">
    <property type="entry name" value="Phage/plasmid_primase_P4_C"/>
</dbReference>
<dbReference type="InterPro" id="IPR027417">
    <property type="entry name" value="P-loop_NTPase"/>
</dbReference>
<evidence type="ECO:0000313" key="6">
    <source>
        <dbReference type="Proteomes" id="UP000272690"/>
    </source>
</evidence>
<dbReference type="Gene3D" id="3.40.50.300">
    <property type="entry name" value="P-loop containing nucleotide triphosphate hydrolases"/>
    <property type="match status" value="1"/>
</dbReference>
<reference evidence="5 6" key="1">
    <citation type="submission" date="2018-12" db="EMBL/GenBank/DDBJ databases">
        <authorList>
            <consortium name="Pathogen Informatics"/>
        </authorList>
    </citation>
    <scope>NUCLEOTIDE SEQUENCE [LARGE SCALE GENOMIC DNA]</scope>
    <source>
        <strain evidence="5 6">NCTC5906</strain>
    </source>
</reference>
<dbReference type="OrthoDB" id="784829at2"/>
<sequence length="607" mass="68820">MTAKRKNAPHLADQVQDGVELIILIGSKAWQAWDKGNGLEWSLLAQAIKTDPKQKPVILGPNQLEEINVLNLAENDRTFIRLCQFGKFSHSEELPAVVANLAKNTNVQNLTLCDSLGHLQEDGNLSAWLKRTREQNGESVAEMVAESVSRKSPMIDFESEKPTQPEITEAFLQWTDKPIRQDSTIGKTLEYNGLYWQALPETILQRKIMAFYHEQGYNKYTVRSLKAIADLVAIKADEIPTQNPDFIGFQNGVLSKKTGEFMPHKIDHFLRSIEKFDCDTRSQNIPHFDDWIEFVSNGNQNKKNAILAGLYMVLTNRHEWGLFLEATGTAGAGKSVFSRIVSIINGESNTGYINLQELEIDRKRAMLIGKSLAISPDQKPYKGSADELKAITGGDNVTVKLVYVDDFAVKLTPVFMLVTNYPLLFTDRNGGIARRRIIIPFDRAIPKEKKDVHFTEKVQKEVYGIVNKLLALFPNSDTARAILEEYRDLDEGRHIKRESNHLIDFLGHFELREHRNEKALRIGNARGGFIPYGDRLGKPDSLYSAYLFYCECNGLSPINRFSFNNALSGAFKEAGEKIPFEIKMLYGNETTNAYWKNRVLSIRQWEG</sequence>
<evidence type="ECO:0000256" key="2">
    <source>
        <dbReference type="ARBA" id="ARBA00022801"/>
    </source>
</evidence>